<proteinExistence type="predicted"/>
<evidence type="ECO:0000313" key="2">
    <source>
        <dbReference type="EMBL" id="KAB7650018.1"/>
    </source>
</evidence>
<dbReference type="InterPro" id="IPR020471">
    <property type="entry name" value="AKR"/>
</dbReference>
<dbReference type="GO" id="GO:0005829">
    <property type="term" value="C:cytosol"/>
    <property type="evidence" value="ECO:0007669"/>
    <property type="project" value="TreeGrafter"/>
</dbReference>
<dbReference type="InterPro" id="IPR023210">
    <property type="entry name" value="NADP_OxRdtase_dom"/>
</dbReference>
<keyword evidence="3" id="KW-1185">Reference proteome</keyword>
<dbReference type="PANTHER" id="PTHR43364:SF1">
    <property type="entry name" value="OXIDOREDUCTASE YDHF"/>
    <property type="match status" value="1"/>
</dbReference>
<sequence length="316" mass="34198">MKEANASPVMAGAWAWGAGFAGGDQVFGAALDAAALKPVVEKSLELGIRSFDTAAIYGNGSSEAILGELLKSIPRDSVVISTKFTPQIAASVEKPVEAMFEESLRRLGTDYIDLYWIHNSADVERWTPQVVPLLKDGRIKALGVSNHTLAQVKRVIEILGESGCRLSAVQNHLSLMHRASLDSGLVDFCRANSIDFYSYMVLEQGALTGRFDAAHPMPSKSGRGAFYNSHWEEIAPLMAAIRAIAQKHGATPSQIAARWAIEKGTIPILGVTKVRHVEEAAGLAALKLDAEDMAQLDHAAAHMKVKTLREWETPED</sequence>
<dbReference type="InterPro" id="IPR050523">
    <property type="entry name" value="AKR_Detox_Biosynth"/>
</dbReference>
<dbReference type="Gene3D" id="3.20.20.100">
    <property type="entry name" value="NADP-dependent oxidoreductase domain"/>
    <property type="match status" value="1"/>
</dbReference>
<dbReference type="PANTHER" id="PTHR43364">
    <property type="entry name" value="NADH-SPECIFIC METHYLGLYOXAL REDUCTASE-RELATED"/>
    <property type="match status" value="1"/>
</dbReference>
<dbReference type="GO" id="GO:0016491">
    <property type="term" value="F:oxidoreductase activity"/>
    <property type="evidence" value="ECO:0007669"/>
    <property type="project" value="InterPro"/>
</dbReference>
<dbReference type="Pfam" id="PF00248">
    <property type="entry name" value="Aldo_ket_red"/>
    <property type="match status" value="1"/>
</dbReference>
<name>A0AAI9WM51_9BURK</name>
<reference evidence="2 3" key="1">
    <citation type="submission" date="2019-10" db="EMBL/GenBank/DDBJ databases">
        <title>Genome diversity of Sutterella seckii.</title>
        <authorList>
            <person name="Chaplin A.V."/>
            <person name="Sokolova S.R."/>
            <person name="Mosin K.A."/>
            <person name="Ivanova E.L."/>
            <person name="Kochetkova T.O."/>
            <person name="Goltsov A.Y."/>
            <person name="Trofimov D.Y."/>
            <person name="Efimov B.A."/>
        </authorList>
    </citation>
    <scope>NUCLEOTIDE SEQUENCE [LARGE SCALE GENOMIC DNA]</scope>
    <source>
        <strain evidence="2 3">ASD3426</strain>
    </source>
</reference>
<evidence type="ECO:0000259" key="1">
    <source>
        <dbReference type="Pfam" id="PF00248"/>
    </source>
</evidence>
<protein>
    <submittedName>
        <fullName evidence="2">Aldo/keto reductase</fullName>
    </submittedName>
</protein>
<dbReference type="Proteomes" id="UP000469462">
    <property type="component" value="Unassembled WGS sequence"/>
</dbReference>
<gene>
    <name evidence="2" type="ORF">GBM96_10080</name>
</gene>
<evidence type="ECO:0000313" key="3">
    <source>
        <dbReference type="Proteomes" id="UP000469462"/>
    </source>
</evidence>
<organism evidence="2 3">
    <name type="scientific">Sutterella seckii</name>
    <dbReference type="NCBI Taxonomy" id="1944635"/>
    <lineage>
        <taxon>Bacteria</taxon>
        <taxon>Pseudomonadati</taxon>
        <taxon>Pseudomonadota</taxon>
        <taxon>Betaproteobacteria</taxon>
        <taxon>Burkholderiales</taxon>
        <taxon>Sutterellaceae</taxon>
        <taxon>Sutterella</taxon>
    </lineage>
</organism>
<dbReference type="InterPro" id="IPR036812">
    <property type="entry name" value="NAD(P)_OxRdtase_dom_sf"/>
</dbReference>
<comment type="caution">
    <text evidence="2">The sequence shown here is derived from an EMBL/GenBank/DDBJ whole genome shotgun (WGS) entry which is preliminary data.</text>
</comment>
<feature type="domain" description="NADP-dependent oxidoreductase" evidence="1">
    <location>
        <begin position="20"/>
        <end position="299"/>
    </location>
</feature>
<dbReference type="SUPFAM" id="SSF51430">
    <property type="entry name" value="NAD(P)-linked oxidoreductase"/>
    <property type="match status" value="1"/>
</dbReference>
<dbReference type="AlphaFoldDB" id="A0AAI9WM51"/>
<dbReference type="RefSeq" id="WP_139687998.1">
    <property type="nucleotide sequence ID" value="NZ_WEHW01000054.1"/>
</dbReference>
<dbReference type="EMBL" id="WEHW01000054">
    <property type="protein sequence ID" value="KAB7650018.1"/>
    <property type="molecule type" value="Genomic_DNA"/>
</dbReference>
<accession>A0AAI9WM51</accession>
<dbReference type="PRINTS" id="PR00069">
    <property type="entry name" value="ALDKETRDTASE"/>
</dbReference>